<dbReference type="Proteomes" id="UP000825935">
    <property type="component" value="Chromosome 5"/>
</dbReference>
<feature type="domain" description="C2" evidence="14">
    <location>
        <begin position="277"/>
        <end position="401"/>
    </location>
</feature>
<dbReference type="InterPro" id="IPR039010">
    <property type="entry name" value="Synaptotagmin_SMP"/>
</dbReference>
<dbReference type="PROSITE" id="PS50004">
    <property type="entry name" value="C2"/>
    <property type="match status" value="1"/>
</dbReference>
<evidence type="ECO:0000256" key="1">
    <source>
        <dbReference type="ARBA" id="ARBA00004167"/>
    </source>
</evidence>
<dbReference type="SUPFAM" id="SSF49562">
    <property type="entry name" value="C2 domain (Calcium/lipid-binding domain, CaLB)"/>
    <property type="match status" value="1"/>
</dbReference>
<evidence type="ECO:0000259" key="14">
    <source>
        <dbReference type="PROSITE" id="PS50004"/>
    </source>
</evidence>
<evidence type="ECO:0000256" key="12">
    <source>
        <dbReference type="SAM" id="MobiDB-lite"/>
    </source>
</evidence>
<keyword evidence="10" id="KW-0446">Lipid-binding</keyword>
<evidence type="ECO:0000256" key="6">
    <source>
        <dbReference type="ARBA" id="ARBA00022737"/>
    </source>
</evidence>
<dbReference type="Pfam" id="PF17047">
    <property type="entry name" value="SMP_LBD"/>
    <property type="match status" value="1"/>
</dbReference>
<dbReference type="CDD" id="cd21677">
    <property type="entry name" value="SMP_SYT"/>
    <property type="match status" value="1"/>
</dbReference>
<dbReference type="OrthoDB" id="67700at2759"/>
<dbReference type="PROSITE" id="PS51847">
    <property type="entry name" value="SMP"/>
    <property type="match status" value="1"/>
</dbReference>
<comment type="caution">
    <text evidence="16">The sequence shown here is derived from an EMBL/GenBank/DDBJ whole genome shotgun (WGS) entry which is preliminary data.</text>
</comment>
<proteinExistence type="inferred from homology"/>
<evidence type="ECO:0000256" key="5">
    <source>
        <dbReference type="ARBA" id="ARBA00022723"/>
    </source>
</evidence>
<reference evidence="16" key="1">
    <citation type="submission" date="2021-08" db="EMBL/GenBank/DDBJ databases">
        <title>WGS assembly of Ceratopteris richardii.</title>
        <authorList>
            <person name="Marchant D.B."/>
            <person name="Chen G."/>
            <person name="Jenkins J."/>
            <person name="Shu S."/>
            <person name="Leebens-Mack J."/>
            <person name="Grimwood J."/>
            <person name="Schmutz J."/>
            <person name="Soltis P."/>
            <person name="Soltis D."/>
            <person name="Chen Z.-H."/>
        </authorList>
    </citation>
    <scope>NUCLEOTIDE SEQUENCE</scope>
    <source>
        <strain evidence="16">Whitten #5841</strain>
        <tissue evidence="16">Leaf</tissue>
    </source>
</reference>
<feature type="domain" description="SMP-LTD" evidence="15">
    <location>
        <begin position="103"/>
        <end position="286"/>
    </location>
</feature>
<dbReference type="Gene3D" id="2.60.40.150">
    <property type="entry name" value="C2 domain"/>
    <property type="match status" value="1"/>
</dbReference>
<evidence type="ECO:0000256" key="3">
    <source>
        <dbReference type="ARBA" id="ARBA00022448"/>
    </source>
</evidence>
<dbReference type="SMART" id="SM00239">
    <property type="entry name" value="C2"/>
    <property type="match status" value="1"/>
</dbReference>
<keyword evidence="8 13" id="KW-1133">Transmembrane helix</keyword>
<dbReference type="PANTHER" id="PTHR10774:SF207">
    <property type="entry name" value="CALCIUM-DEPENDENT LIPID-BINDING PROTEIN"/>
    <property type="match status" value="1"/>
</dbReference>
<feature type="compositionally biased region" description="Polar residues" evidence="12">
    <location>
        <begin position="447"/>
        <end position="465"/>
    </location>
</feature>
<dbReference type="InterPro" id="IPR045050">
    <property type="entry name" value="Synaptotagmin_plant"/>
</dbReference>
<dbReference type="GO" id="GO:0005783">
    <property type="term" value="C:endoplasmic reticulum"/>
    <property type="evidence" value="ECO:0007669"/>
    <property type="project" value="TreeGrafter"/>
</dbReference>
<keyword evidence="6" id="KW-0677">Repeat</keyword>
<dbReference type="GO" id="GO:0016020">
    <property type="term" value="C:membrane"/>
    <property type="evidence" value="ECO:0007669"/>
    <property type="project" value="UniProtKB-SubCell"/>
</dbReference>
<dbReference type="EMBL" id="CM035410">
    <property type="protein sequence ID" value="KAH7437168.1"/>
    <property type="molecule type" value="Genomic_DNA"/>
</dbReference>
<keyword evidence="9" id="KW-0445">Lipid transport</keyword>
<dbReference type="InterPro" id="IPR000008">
    <property type="entry name" value="C2_dom"/>
</dbReference>
<feature type="region of interest" description="Disordered" evidence="12">
    <location>
        <begin position="442"/>
        <end position="465"/>
    </location>
</feature>
<keyword evidence="5" id="KW-0479">Metal-binding</keyword>
<dbReference type="GO" id="GO:0006869">
    <property type="term" value="P:lipid transport"/>
    <property type="evidence" value="ECO:0007669"/>
    <property type="project" value="UniProtKB-KW"/>
</dbReference>
<accession>A0A8T2UQZ2</accession>
<evidence type="ECO:0000256" key="7">
    <source>
        <dbReference type="ARBA" id="ARBA00022837"/>
    </source>
</evidence>
<dbReference type="InterPro" id="IPR035892">
    <property type="entry name" value="C2_domain_sf"/>
</dbReference>
<evidence type="ECO:0000259" key="15">
    <source>
        <dbReference type="PROSITE" id="PS51847"/>
    </source>
</evidence>
<evidence type="ECO:0000313" key="16">
    <source>
        <dbReference type="EMBL" id="KAH7437168.1"/>
    </source>
</evidence>
<gene>
    <name evidence="16" type="ORF">KP509_05G059600</name>
</gene>
<evidence type="ECO:0000256" key="11">
    <source>
        <dbReference type="ARBA" id="ARBA00023136"/>
    </source>
</evidence>
<keyword evidence="4 13" id="KW-0812">Transmembrane</keyword>
<feature type="transmembrane region" description="Helical" evidence="13">
    <location>
        <begin position="43"/>
        <end position="63"/>
    </location>
</feature>
<dbReference type="OMA" id="LMVNEAP"/>
<sequence length="465" mass="51926">MAFAWAAAVVTSNPKFFAMANVSLVVFPFLIGAISWISSLSSLMRFAVGFLFGLLVSTLLFLAQRHRSELRRAKAFCVAQLSYVSGIYMSQGNARSWLYHSSEYEKVDWLNRELEEVWPSLNKAASGLLKVILQSVLDPYKFSIIRKITIKSITLGTVSPLFSGVKFSAGGEDEAILEVELDWRHGQDAKVVIELQTTGPLLTVQIRDLVVFGILKLIFRPLKEQFPGFGAVTISLKEPPTVDFQTKFLGGDLLAIPGVDNAVDNIILTALTDLLVWPNRLVIPILEGDYSFLMLKPIGELKVELVEGRDVAKADIWGESDPYALIYIRRKQGCIWTSSTKMNTSCPVWNEIHTFDVEDLESQSLTIRLYDYDKFSNDDFIGIGQISLGKLEPNTEEDIWVDLVQDLKKKEDQIKAKVHLRVTYKPLLSDGAGEMLMVNEAPDRTEQGNSGPMGTNITNDFSTLS</sequence>
<organism evidence="16 17">
    <name type="scientific">Ceratopteris richardii</name>
    <name type="common">Triangle waterfern</name>
    <dbReference type="NCBI Taxonomy" id="49495"/>
    <lineage>
        <taxon>Eukaryota</taxon>
        <taxon>Viridiplantae</taxon>
        <taxon>Streptophyta</taxon>
        <taxon>Embryophyta</taxon>
        <taxon>Tracheophyta</taxon>
        <taxon>Polypodiopsida</taxon>
        <taxon>Polypodiidae</taxon>
        <taxon>Polypodiales</taxon>
        <taxon>Pteridineae</taxon>
        <taxon>Pteridaceae</taxon>
        <taxon>Parkerioideae</taxon>
        <taxon>Ceratopteris</taxon>
    </lineage>
</organism>
<evidence type="ECO:0000256" key="8">
    <source>
        <dbReference type="ARBA" id="ARBA00022989"/>
    </source>
</evidence>
<dbReference type="InterPro" id="IPR031468">
    <property type="entry name" value="SMP_LBD"/>
</dbReference>
<protein>
    <submittedName>
        <fullName evidence="16">Uncharacterized protein</fullName>
    </submittedName>
</protein>
<evidence type="ECO:0000256" key="13">
    <source>
        <dbReference type="SAM" id="Phobius"/>
    </source>
</evidence>
<comment type="similarity">
    <text evidence="2">Belongs to the synaptotagmin family.</text>
</comment>
<dbReference type="Pfam" id="PF00168">
    <property type="entry name" value="C2"/>
    <property type="match status" value="1"/>
</dbReference>
<dbReference type="GO" id="GO:0046872">
    <property type="term" value="F:metal ion binding"/>
    <property type="evidence" value="ECO:0007669"/>
    <property type="project" value="UniProtKB-KW"/>
</dbReference>
<comment type="subcellular location">
    <subcellularLocation>
        <location evidence="1">Membrane</location>
        <topology evidence="1">Single-pass membrane protein</topology>
    </subcellularLocation>
</comment>
<evidence type="ECO:0000256" key="2">
    <source>
        <dbReference type="ARBA" id="ARBA00006996"/>
    </source>
</evidence>
<keyword evidence="7" id="KW-0106">Calcium</keyword>
<keyword evidence="11 13" id="KW-0472">Membrane</keyword>
<evidence type="ECO:0000256" key="10">
    <source>
        <dbReference type="ARBA" id="ARBA00023121"/>
    </source>
</evidence>
<dbReference type="PANTHER" id="PTHR10774">
    <property type="entry name" value="EXTENDED SYNAPTOTAGMIN-RELATED"/>
    <property type="match status" value="1"/>
</dbReference>
<evidence type="ECO:0000313" key="17">
    <source>
        <dbReference type="Proteomes" id="UP000825935"/>
    </source>
</evidence>
<dbReference type="CDD" id="cd00030">
    <property type="entry name" value="C2"/>
    <property type="match status" value="1"/>
</dbReference>
<dbReference type="AlphaFoldDB" id="A0A8T2UQZ2"/>
<keyword evidence="17" id="KW-1185">Reference proteome</keyword>
<evidence type="ECO:0000256" key="9">
    <source>
        <dbReference type="ARBA" id="ARBA00023055"/>
    </source>
</evidence>
<name>A0A8T2UQZ2_CERRI</name>
<evidence type="ECO:0000256" key="4">
    <source>
        <dbReference type="ARBA" id="ARBA00022692"/>
    </source>
</evidence>
<dbReference type="GO" id="GO:0008289">
    <property type="term" value="F:lipid binding"/>
    <property type="evidence" value="ECO:0007669"/>
    <property type="project" value="UniProtKB-KW"/>
</dbReference>
<keyword evidence="3" id="KW-0813">Transport</keyword>
<feature type="transmembrane region" description="Helical" evidence="13">
    <location>
        <begin position="16"/>
        <end position="37"/>
    </location>
</feature>